<evidence type="ECO:0000256" key="2">
    <source>
        <dbReference type="ARBA" id="ARBA00022801"/>
    </source>
</evidence>
<protein>
    <submittedName>
        <fullName evidence="7">Glycoside hydrolase</fullName>
    </submittedName>
</protein>
<keyword evidence="2 4" id="KW-0378">Hydrolase</keyword>
<evidence type="ECO:0000313" key="8">
    <source>
        <dbReference type="Proteomes" id="UP000179769"/>
    </source>
</evidence>
<proteinExistence type="inferred from homology"/>
<feature type="compositionally biased region" description="Low complexity" evidence="5">
    <location>
        <begin position="26"/>
        <end position="45"/>
    </location>
</feature>
<name>A0A1S1Q3P4_9ACTN</name>
<dbReference type="Pfam" id="PF04616">
    <property type="entry name" value="Glyco_hydro_43"/>
    <property type="match status" value="1"/>
</dbReference>
<comment type="similarity">
    <text evidence="1 4">Belongs to the glycosyl hydrolase 43 family.</text>
</comment>
<dbReference type="InterPro" id="IPR006710">
    <property type="entry name" value="Glyco_hydro_43"/>
</dbReference>
<feature type="compositionally biased region" description="Gly residues" evidence="5">
    <location>
        <begin position="46"/>
        <end position="55"/>
    </location>
</feature>
<accession>A0A1S1Q3P4</accession>
<dbReference type="RefSeq" id="WP_071063076.1">
    <property type="nucleotide sequence ID" value="NZ_MAXA01000191.1"/>
</dbReference>
<dbReference type="SUPFAM" id="SSF75005">
    <property type="entry name" value="Arabinanase/levansucrase/invertase"/>
    <property type="match status" value="1"/>
</dbReference>
<dbReference type="PANTHER" id="PTHR42812:SF5">
    <property type="entry name" value="ENDO-ARABINASE"/>
    <property type="match status" value="1"/>
</dbReference>
<evidence type="ECO:0000256" key="5">
    <source>
        <dbReference type="SAM" id="MobiDB-lite"/>
    </source>
</evidence>
<reference evidence="8" key="1">
    <citation type="submission" date="2016-07" db="EMBL/GenBank/DDBJ databases">
        <title>Frankia sp. NRRL B-16219 Genome sequencing.</title>
        <authorList>
            <person name="Ghodhbane-Gtari F."/>
            <person name="Swanson E."/>
            <person name="Gueddou A."/>
            <person name="Louati M."/>
            <person name="Nouioui I."/>
            <person name="Hezbri K."/>
            <person name="Abebe-Akele F."/>
            <person name="Simpson S."/>
            <person name="Morris K."/>
            <person name="Thomas K."/>
            <person name="Gtari M."/>
            <person name="Tisa L.S."/>
        </authorList>
    </citation>
    <scope>NUCLEOTIDE SEQUENCE [LARGE SCALE GENOMIC DNA]</scope>
    <source>
        <strain evidence="8">NRRL B-16219</strain>
    </source>
</reference>
<keyword evidence="3 4" id="KW-0326">Glycosidase</keyword>
<evidence type="ECO:0000256" key="3">
    <source>
        <dbReference type="ARBA" id="ARBA00023295"/>
    </source>
</evidence>
<dbReference type="PANTHER" id="PTHR42812">
    <property type="entry name" value="BETA-XYLOSIDASE"/>
    <property type="match status" value="1"/>
</dbReference>
<keyword evidence="8" id="KW-1185">Reference proteome</keyword>
<evidence type="ECO:0000313" key="7">
    <source>
        <dbReference type="EMBL" id="OHV29528.1"/>
    </source>
</evidence>
<gene>
    <name evidence="7" type="ORF">BBK14_17040</name>
</gene>
<evidence type="ECO:0000256" key="1">
    <source>
        <dbReference type="ARBA" id="ARBA00009865"/>
    </source>
</evidence>
<dbReference type="InterPro" id="IPR051795">
    <property type="entry name" value="Glycosyl_Hydrlase_43"/>
</dbReference>
<organism evidence="7 8">
    <name type="scientific">Parafrankia soli</name>
    <dbReference type="NCBI Taxonomy" id="2599596"/>
    <lineage>
        <taxon>Bacteria</taxon>
        <taxon>Bacillati</taxon>
        <taxon>Actinomycetota</taxon>
        <taxon>Actinomycetes</taxon>
        <taxon>Frankiales</taxon>
        <taxon>Frankiaceae</taxon>
        <taxon>Parafrankia</taxon>
    </lineage>
</organism>
<evidence type="ECO:0000256" key="6">
    <source>
        <dbReference type="SAM" id="SignalP"/>
    </source>
</evidence>
<feature type="region of interest" description="Disordered" evidence="5">
    <location>
        <begin position="26"/>
        <end position="68"/>
    </location>
</feature>
<feature type="chain" id="PRO_5038444357" evidence="6">
    <location>
        <begin position="23"/>
        <end position="373"/>
    </location>
</feature>
<evidence type="ECO:0000256" key="4">
    <source>
        <dbReference type="RuleBase" id="RU361187"/>
    </source>
</evidence>
<dbReference type="Gene3D" id="2.115.10.20">
    <property type="entry name" value="Glycosyl hydrolase domain, family 43"/>
    <property type="match status" value="1"/>
</dbReference>
<sequence length="373" mass="37914">MAAGALIAVGAVVAVLVTAPIAARGGSAQAPSAASVPSTGTSGASGTPGGSGGAPSDGSSPGSPADERGVVAVRGSNLADPYVLAADATSYAYGTNADGANIPVLVSTDPELRTWTRAGDALPRLPGWAQDTGFTTWAPAVARVDDGYVLYYATRVAATGHQCVSTAHAASPTGPFADTSAAPLICQESEGGSIDPSPYTVGADRYLTWKSEGILPGTTPAIWAQRLSPDGGTLLDAPVRLLTPTLGWQHGVVEGPAMLARGDHYELLYSAGDWHSPEYATGSADCAGPLGPCTPRPDPLLRTGTAGVGPGGAEPFRAADGTWWLAFHTWNRREPADWPHADRQLVLSPLAPSGALALPGRPGFQLGRVVLAR</sequence>
<dbReference type="EMBL" id="MAXA01000191">
    <property type="protein sequence ID" value="OHV29528.1"/>
    <property type="molecule type" value="Genomic_DNA"/>
</dbReference>
<dbReference type="CDD" id="cd08999">
    <property type="entry name" value="GH43_ABN-like"/>
    <property type="match status" value="1"/>
</dbReference>
<dbReference type="InterPro" id="IPR023296">
    <property type="entry name" value="Glyco_hydro_beta-prop_sf"/>
</dbReference>
<dbReference type="OrthoDB" id="9801455at2"/>
<dbReference type="GO" id="GO:0005975">
    <property type="term" value="P:carbohydrate metabolic process"/>
    <property type="evidence" value="ECO:0007669"/>
    <property type="project" value="InterPro"/>
</dbReference>
<dbReference type="GO" id="GO:0004553">
    <property type="term" value="F:hydrolase activity, hydrolyzing O-glycosyl compounds"/>
    <property type="evidence" value="ECO:0007669"/>
    <property type="project" value="InterPro"/>
</dbReference>
<comment type="caution">
    <text evidence="7">The sequence shown here is derived from an EMBL/GenBank/DDBJ whole genome shotgun (WGS) entry which is preliminary data.</text>
</comment>
<dbReference type="Proteomes" id="UP000179769">
    <property type="component" value="Unassembled WGS sequence"/>
</dbReference>
<keyword evidence="6" id="KW-0732">Signal</keyword>
<dbReference type="AlphaFoldDB" id="A0A1S1Q3P4"/>
<feature type="signal peptide" evidence="6">
    <location>
        <begin position="1"/>
        <end position="22"/>
    </location>
</feature>